<keyword evidence="2" id="KW-1185">Reference proteome</keyword>
<gene>
    <name evidence="1" type="ORF">ABN401_14890</name>
</gene>
<reference evidence="1 2" key="1">
    <citation type="submission" date="2024-06" db="EMBL/GenBank/DDBJ databases">
        <title>Brevundimonas sp. C11.</title>
        <authorList>
            <person name="Maltman C."/>
        </authorList>
    </citation>
    <scope>NUCLEOTIDE SEQUENCE [LARGE SCALE GENOMIC DNA]</scope>
    <source>
        <strain evidence="1 2">C11</strain>
    </source>
</reference>
<protein>
    <submittedName>
        <fullName evidence="1">Uncharacterized protein</fullName>
    </submittedName>
</protein>
<evidence type="ECO:0000313" key="1">
    <source>
        <dbReference type="EMBL" id="MEQ7156504.1"/>
    </source>
</evidence>
<organism evidence="1 2">
    <name type="scientific">Brevundimonas aurifodinae</name>
    <dbReference type="NCBI Taxonomy" id="1508312"/>
    <lineage>
        <taxon>Bacteria</taxon>
        <taxon>Pseudomonadati</taxon>
        <taxon>Pseudomonadota</taxon>
        <taxon>Alphaproteobacteria</taxon>
        <taxon>Caulobacterales</taxon>
        <taxon>Caulobacteraceae</taxon>
        <taxon>Brevundimonas</taxon>
    </lineage>
</organism>
<proteinExistence type="predicted"/>
<evidence type="ECO:0000313" key="2">
    <source>
        <dbReference type="Proteomes" id="UP001445732"/>
    </source>
</evidence>
<dbReference type="EMBL" id="JBEGDD010000015">
    <property type="protein sequence ID" value="MEQ7156504.1"/>
    <property type="molecule type" value="Genomic_DNA"/>
</dbReference>
<dbReference type="Proteomes" id="UP001445732">
    <property type="component" value="Unassembled WGS sequence"/>
</dbReference>
<name>A0ABV1NS92_9CAUL</name>
<comment type="caution">
    <text evidence="1">The sequence shown here is derived from an EMBL/GenBank/DDBJ whole genome shotgun (WGS) entry which is preliminary data.</text>
</comment>
<accession>A0ABV1NS92</accession>
<sequence length="55" mass="6274">MANDPDDTYASIEAGEHADMLKMAETSKQFLSDRGLLERELQTQQRIQRHAEALL</sequence>